<dbReference type="PROSITE" id="PS00041">
    <property type="entry name" value="HTH_ARAC_FAMILY_1"/>
    <property type="match status" value="1"/>
</dbReference>
<keyword evidence="1" id="KW-0805">Transcription regulation</keyword>
<dbReference type="InterPro" id="IPR009057">
    <property type="entry name" value="Homeodomain-like_sf"/>
</dbReference>
<comment type="caution">
    <text evidence="5">The sequence shown here is derived from an EMBL/GenBank/DDBJ whole genome shotgun (WGS) entry which is preliminary data.</text>
</comment>
<evidence type="ECO:0000256" key="1">
    <source>
        <dbReference type="ARBA" id="ARBA00023015"/>
    </source>
</evidence>
<dbReference type="Pfam" id="PF12833">
    <property type="entry name" value="HTH_18"/>
    <property type="match status" value="1"/>
</dbReference>
<dbReference type="InterPro" id="IPR018060">
    <property type="entry name" value="HTH_AraC"/>
</dbReference>
<keyword evidence="2" id="KW-0238">DNA-binding</keyword>
<dbReference type="Pfam" id="PF12852">
    <property type="entry name" value="Cupin_6"/>
    <property type="match status" value="1"/>
</dbReference>
<keyword evidence="3" id="KW-0804">Transcription</keyword>
<name>A0A502C4Q4_9GAMM</name>
<evidence type="ECO:0000313" key="6">
    <source>
        <dbReference type="Proteomes" id="UP000319486"/>
    </source>
</evidence>
<dbReference type="AlphaFoldDB" id="A0A502C4Q4"/>
<evidence type="ECO:0000313" key="5">
    <source>
        <dbReference type="EMBL" id="TPG08157.1"/>
    </source>
</evidence>
<feature type="domain" description="HTH araC/xylS-type" evidence="4">
    <location>
        <begin position="253"/>
        <end position="354"/>
    </location>
</feature>
<dbReference type="InterPro" id="IPR032783">
    <property type="entry name" value="AraC_lig"/>
</dbReference>
<dbReference type="Gene3D" id="1.10.10.60">
    <property type="entry name" value="Homeodomain-like"/>
    <property type="match status" value="1"/>
</dbReference>
<accession>A0A502C4Q4</accession>
<dbReference type="SUPFAM" id="SSF46689">
    <property type="entry name" value="Homeodomain-like"/>
    <property type="match status" value="2"/>
</dbReference>
<dbReference type="GO" id="GO:0003700">
    <property type="term" value="F:DNA-binding transcription factor activity"/>
    <property type="evidence" value="ECO:0007669"/>
    <property type="project" value="InterPro"/>
</dbReference>
<keyword evidence="6" id="KW-1185">Reference proteome</keyword>
<sequence length="368" mass="39422">MLSCHAPGVGFVGLKTTSQRMGRSAMSSHIRQTALLGRSSGKVPDYGMAATRADVLSQVLTLIRLRGELVYSARLRAPWSIAFPKGAAHFYYAEAGTMWVRAEGAEPLAVGQGDMLLLPHGTGHLICDDPATPPAEIDSLIGEHFDRDKSVLDYGGDGAPTRIVGGLFHFEGGSLAAIIAALPLVVHIPSEEGRTPDWLHALTHFLVKESHEVEPGSSLMISRLIDLLVIRTLRTWAASQTHPRSWVGALSDERIGHALSAIHAAPYHHWTVEGLAGIATMSRSIFAERFVARVGEAPLQYVKRLKLTLAADMLASGGLRVTQVADRTGYASDAAFSRAFKAQFGYAPSEASRRRDGSAVDAASKGDG</sequence>
<dbReference type="GO" id="GO:0043565">
    <property type="term" value="F:sequence-specific DNA binding"/>
    <property type="evidence" value="ECO:0007669"/>
    <property type="project" value="InterPro"/>
</dbReference>
<dbReference type="InterPro" id="IPR020449">
    <property type="entry name" value="Tscrpt_reg_AraC-type_HTH"/>
</dbReference>
<dbReference type="PRINTS" id="PR00032">
    <property type="entry name" value="HTHARAC"/>
</dbReference>
<protein>
    <submittedName>
        <fullName evidence="5">AraC family transcriptional regulator</fullName>
    </submittedName>
</protein>
<dbReference type="EMBL" id="RCZO01000006">
    <property type="protein sequence ID" value="TPG08157.1"/>
    <property type="molecule type" value="Genomic_DNA"/>
</dbReference>
<organism evidence="5 6">
    <name type="scientific">Rhodanobacter glycinis</name>
    <dbReference type="NCBI Taxonomy" id="582702"/>
    <lineage>
        <taxon>Bacteria</taxon>
        <taxon>Pseudomonadati</taxon>
        <taxon>Pseudomonadota</taxon>
        <taxon>Gammaproteobacteria</taxon>
        <taxon>Lysobacterales</taxon>
        <taxon>Rhodanobacteraceae</taxon>
        <taxon>Rhodanobacter</taxon>
    </lineage>
</organism>
<evidence type="ECO:0000256" key="3">
    <source>
        <dbReference type="ARBA" id="ARBA00023163"/>
    </source>
</evidence>
<dbReference type="SMART" id="SM00342">
    <property type="entry name" value="HTH_ARAC"/>
    <property type="match status" value="1"/>
</dbReference>
<proteinExistence type="predicted"/>
<dbReference type="Proteomes" id="UP000319486">
    <property type="component" value="Unassembled WGS sequence"/>
</dbReference>
<dbReference type="PANTHER" id="PTHR46796:SF7">
    <property type="entry name" value="ARAC FAMILY TRANSCRIPTIONAL REGULATOR"/>
    <property type="match status" value="1"/>
</dbReference>
<gene>
    <name evidence="5" type="ORF">EAH88_10890</name>
</gene>
<dbReference type="PANTHER" id="PTHR46796">
    <property type="entry name" value="HTH-TYPE TRANSCRIPTIONAL ACTIVATOR RHAS-RELATED"/>
    <property type="match status" value="1"/>
</dbReference>
<reference evidence="5 6" key="1">
    <citation type="journal article" date="2019" name="Environ. Microbiol.">
        <title>Species interactions and distinct microbial communities in high Arctic permafrost affected cryosols are associated with the CH4 and CO2 gas fluxes.</title>
        <authorList>
            <person name="Altshuler I."/>
            <person name="Hamel J."/>
            <person name="Turney S."/>
            <person name="Magnuson E."/>
            <person name="Levesque R."/>
            <person name="Greer C."/>
            <person name="Whyte L.G."/>
        </authorList>
    </citation>
    <scope>NUCLEOTIDE SEQUENCE [LARGE SCALE GENOMIC DNA]</scope>
    <source>
        <strain evidence="5 6">S13Y</strain>
    </source>
</reference>
<dbReference type="InterPro" id="IPR018062">
    <property type="entry name" value="HTH_AraC-typ_CS"/>
</dbReference>
<dbReference type="PROSITE" id="PS01124">
    <property type="entry name" value="HTH_ARAC_FAMILY_2"/>
    <property type="match status" value="1"/>
</dbReference>
<dbReference type="InterPro" id="IPR050204">
    <property type="entry name" value="AraC_XylS_family_regulators"/>
</dbReference>
<evidence type="ECO:0000256" key="2">
    <source>
        <dbReference type="ARBA" id="ARBA00023125"/>
    </source>
</evidence>
<evidence type="ECO:0000259" key="4">
    <source>
        <dbReference type="PROSITE" id="PS01124"/>
    </source>
</evidence>